<accession>A0A5C6AUX0</accession>
<evidence type="ECO:0000313" key="2">
    <source>
        <dbReference type="EMBL" id="TWU02822.1"/>
    </source>
</evidence>
<dbReference type="Gene3D" id="1.10.540.10">
    <property type="entry name" value="Acyl-CoA dehydrogenase/oxidase, N-terminal domain"/>
    <property type="match status" value="1"/>
</dbReference>
<dbReference type="Gene3D" id="2.40.110.10">
    <property type="entry name" value="Butyryl-CoA Dehydrogenase, subunit A, domain 2"/>
    <property type="match status" value="1"/>
</dbReference>
<dbReference type="Proteomes" id="UP000320176">
    <property type="component" value="Unassembled WGS sequence"/>
</dbReference>
<dbReference type="SUPFAM" id="SSF56645">
    <property type="entry name" value="Acyl-CoA dehydrogenase NM domain-like"/>
    <property type="match status" value="1"/>
</dbReference>
<gene>
    <name evidence="2" type="ORF">Pla52n_38820</name>
</gene>
<dbReference type="RefSeq" id="WP_146521079.1">
    <property type="nucleotide sequence ID" value="NZ_CP151726.1"/>
</dbReference>
<dbReference type="InterPro" id="IPR009100">
    <property type="entry name" value="AcylCoA_DH/oxidase_NM_dom_sf"/>
</dbReference>
<feature type="region of interest" description="Disordered" evidence="1">
    <location>
        <begin position="1"/>
        <end position="21"/>
    </location>
</feature>
<dbReference type="InterPro" id="IPR037069">
    <property type="entry name" value="AcylCoA_DH/ox_N_sf"/>
</dbReference>
<comment type="caution">
    <text evidence="2">The sequence shown here is derived from an EMBL/GenBank/DDBJ whole genome shotgun (WGS) entry which is preliminary data.</text>
</comment>
<dbReference type="EMBL" id="SJPN01000004">
    <property type="protein sequence ID" value="TWU02822.1"/>
    <property type="molecule type" value="Genomic_DNA"/>
</dbReference>
<dbReference type="GO" id="GO:0050660">
    <property type="term" value="F:flavin adenine dinucleotide binding"/>
    <property type="evidence" value="ECO:0007669"/>
    <property type="project" value="InterPro"/>
</dbReference>
<dbReference type="AlphaFoldDB" id="A0A5C6AUX0"/>
<dbReference type="OrthoDB" id="248779at2"/>
<reference evidence="2 3" key="1">
    <citation type="submission" date="2019-02" db="EMBL/GenBank/DDBJ databases">
        <title>Deep-cultivation of Planctomycetes and their phenomic and genomic characterization uncovers novel biology.</title>
        <authorList>
            <person name="Wiegand S."/>
            <person name="Jogler M."/>
            <person name="Boedeker C."/>
            <person name="Pinto D."/>
            <person name="Vollmers J."/>
            <person name="Rivas-Marin E."/>
            <person name="Kohn T."/>
            <person name="Peeters S.H."/>
            <person name="Heuer A."/>
            <person name="Rast P."/>
            <person name="Oberbeckmann S."/>
            <person name="Bunk B."/>
            <person name="Jeske O."/>
            <person name="Meyerdierks A."/>
            <person name="Storesund J.E."/>
            <person name="Kallscheuer N."/>
            <person name="Luecker S."/>
            <person name="Lage O.M."/>
            <person name="Pohl T."/>
            <person name="Merkel B.J."/>
            <person name="Hornburger P."/>
            <person name="Mueller R.-W."/>
            <person name="Bruemmer F."/>
            <person name="Labrenz M."/>
            <person name="Spormann A.M."/>
            <person name="Op Den Camp H."/>
            <person name="Overmann J."/>
            <person name="Amann R."/>
            <person name="Jetten M.S.M."/>
            <person name="Mascher T."/>
            <person name="Medema M.H."/>
            <person name="Devos D.P."/>
            <person name="Kaster A.-K."/>
            <person name="Ovreas L."/>
            <person name="Rohde M."/>
            <person name="Galperin M.Y."/>
            <person name="Jogler C."/>
        </authorList>
    </citation>
    <scope>NUCLEOTIDE SEQUENCE [LARGE SCALE GENOMIC DNA]</scope>
    <source>
        <strain evidence="2 3">Pla52n</strain>
    </source>
</reference>
<evidence type="ECO:0008006" key="4">
    <source>
        <dbReference type="Google" id="ProtNLM"/>
    </source>
</evidence>
<protein>
    <recommendedName>
        <fullName evidence="4">Acyl-CoA dehydrogenase</fullName>
    </recommendedName>
</protein>
<keyword evidence="3" id="KW-1185">Reference proteome</keyword>
<dbReference type="PANTHER" id="PTHR43884">
    <property type="entry name" value="ACYL-COA DEHYDROGENASE"/>
    <property type="match status" value="1"/>
</dbReference>
<dbReference type="PANTHER" id="PTHR43884:SF12">
    <property type="entry name" value="ISOVALERYL-COA DEHYDROGENASE, MITOCHONDRIAL-RELATED"/>
    <property type="match status" value="1"/>
</dbReference>
<sequence length="375" mass="39871">MSHESPLPNDVPEQPTGEIASDDCSSDAHIATLCQQLKQSAARHRGVADWPWTSLSMCARKGVCRWFLPTDQGGLGYNAVEQTLGYLRLAQADLVTTFVITQWVGAIKRIAGSENRFASDRWLPSLLAGNQFATVGISHLTTSGRHLDQPPMRVEMHSSSVVLSGVVPWVTGAAYADLIVVGAVTGDGEQVLVAVPTNLAGVSAGQGAELIALSASCTDKVRFNQVNVDRRYVLAGPIDNVLSSGSGGTAGGLQTSTLALGLAYAALEYLQEESMRRQDLVQPTSQLTKEANELKFQLLAAVAGETQCDAGQLRGSANSLVMRATQAAMMAAKGAGFVEGHPVGRWCRQALFFLVWSCPQPVAQAHLCELARIAQ</sequence>
<organism evidence="2 3">
    <name type="scientific">Stieleria varia</name>
    <dbReference type="NCBI Taxonomy" id="2528005"/>
    <lineage>
        <taxon>Bacteria</taxon>
        <taxon>Pseudomonadati</taxon>
        <taxon>Planctomycetota</taxon>
        <taxon>Planctomycetia</taxon>
        <taxon>Pirellulales</taxon>
        <taxon>Pirellulaceae</taxon>
        <taxon>Stieleria</taxon>
    </lineage>
</organism>
<dbReference type="GO" id="GO:0003995">
    <property type="term" value="F:acyl-CoA dehydrogenase activity"/>
    <property type="evidence" value="ECO:0007669"/>
    <property type="project" value="TreeGrafter"/>
</dbReference>
<proteinExistence type="predicted"/>
<name>A0A5C6AUX0_9BACT</name>
<evidence type="ECO:0000313" key="3">
    <source>
        <dbReference type="Proteomes" id="UP000320176"/>
    </source>
</evidence>
<dbReference type="InterPro" id="IPR046373">
    <property type="entry name" value="Acyl-CoA_Oxase/DH_mid-dom_sf"/>
</dbReference>
<evidence type="ECO:0000256" key="1">
    <source>
        <dbReference type="SAM" id="MobiDB-lite"/>
    </source>
</evidence>